<evidence type="ECO:0000259" key="5">
    <source>
        <dbReference type="SMART" id="SM00829"/>
    </source>
</evidence>
<keyword evidence="1 4" id="KW-0479">Metal-binding</keyword>
<dbReference type="InterPro" id="IPR013149">
    <property type="entry name" value="ADH-like_C"/>
</dbReference>
<dbReference type="PROSITE" id="PS00059">
    <property type="entry name" value="ADH_ZINC"/>
    <property type="match status" value="1"/>
</dbReference>
<comment type="cofactor">
    <cofactor evidence="4">
        <name>Zn(2+)</name>
        <dbReference type="ChEBI" id="CHEBI:29105"/>
    </cofactor>
</comment>
<comment type="similarity">
    <text evidence="4">Belongs to the zinc-containing alcohol dehydrogenase family.</text>
</comment>
<evidence type="ECO:0000256" key="1">
    <source>
        <dbReference type="ARBA" id="ARBA00022723"/>
    </source>
</evidence>
<evidence type="ECO:0000256" key="3">
    <source>
        <dbReference type="ARBA" id="ARBA00023002"/>
    </source>
</evidence>
<reference evidence="6 7" key="1">
    <citation type="submission" date="2013-02" db="EMBL/GenBank/DDBJ databases">
        <title>The Genome Sequence of Enterococcus pallens BAA-351.</title>
        <authorList>
            <consortium name="The Broad Institute Genome Sequencing Platform"/>
            <consortium name="The Broad Institute Genome Sequencing Center for Infectious Disease"/>
            <person name="Earl A.M."/>
            <person name="Gilmore M.S."/>
            <person name="Lebreton F."/>
            <person name="Walker B."/>
            <person name="Young S.K."/>
            <person name="Zeng Q."/>
            <person name="Gargeya S."/>
            <person name="Fitzgerald M."/>
            <person name="Haas B."/>
            <person name="Abouelleil A."/>
            <person name="Alvarado L."/>
            <person name="Arachchi H.M."/>
            <person name="Berlin A.M."/>
            <person name="Chapman S.B."/>
            <person name="Dewar J."/>
            <person name="Goldberg J."/>
            <person name="Griggs A."/>
            <person name="Gujja S."/>
            <person name="Hansen M."/>
            <person name="Howarth C."/>
            <person name="Imamovic A."/>
            <person name="Larimer J."/>
            <person name="McCowan C."/>
            <person name="Murphy C."/>
            <person name="Neiman D."/>
            <person name="Pearson M."/>
            <person name="Priest M."/>
            <person name="Roberts A."/>
            <person name="Saif S."/>
            <person name="Shea T."/>
            <person name="Sisk P."/>
            <person name="Sykes S."/>
            <person name="Wortman J."/>
            <person name="Nusbaum C."/>
            <person name="Birren B."/>
        </authorList>
    </citation>
    <scope>NUCLEOTIDE SEQUENCE [LARGE SCALE GENOMIC DNA]</scope>
    <source>
        <strain evidence="6 7">ATCC BAA-351</strain>
    </source>
</reference>
<dbReference type="RefSeq" id="WP_010756564.1">
    <property type="nucleotide sequence ID" value="NZ_ASWD01000002.1"/>
</dbReference>
<dbReference type="HOGENOM" id="CLU_026673_11_0_9"/>
<comment type="caution">
    <text evidence="6">The sequence shown here is derived from an EMBL/GenBank/DDBJ whole genome shotgun (WGS) entry which is preliminary data.</text>
</comment>
<dbReference type="PANTHER" id="PTHR43401">
    <property type="entry name" value="L-THREONINE 3-DEHYDROGENASE"/>
    <property type="match status" value="1"/>
</dbReference>
<keyword evidence="2 4" id="KW-0862">Zinc</keyword>
<dbReference type="PATRIC" id="fig|1158607.3.peg.1527"/>
<dbReference type="CDD" id="cd08236">
    <property type="entry name" value="sugar_DH"/>
    <property type="match status" value="1"/>
</dbReference>
<dbReference type="InterPro" id="IPR036291">
    <property type="entry name" value="NAD(P)-bd_dom_sf"/>
</dbReference>
<evidence type="ECO:0000256" key="2">
    <source>
        <dbReference type="ARBA" id="ARBA00022833"/>
    </source>
</evidence>
<dbReference type="Pfam" id="PF08240">
    <property type="entry name" value="ADH_N"/>
    <property type="match status" value="1"/>
</dbReference>
<dbReference type="SUPFAM" id="SSF51735">
    <property type="entry name" value="NAD(P)-binding Rossmann-fold domains"/>
    <property type="match status" value="1"/>
</dbReference>
<feature type="domain" description="Enoyl reductase (ER)" evidence="5">
    <location>
        <begin position="8"/>
        <end position="346"/>
    </location>
</feature>
<dbReference type="InterPro" id="IPR020843">
    <property type="entry name" value="ER"/>
</dbReference>
<protein>
    <recommendedName>
        <fullName evidence="5">Enoyl reductase (ER) domain-containing protein</fullName>
    </recommendedName>
</protein>
<dbReference type="PANTHER" id="PTHR43401:SF2">
    <property type="entry name" value="L-THREONINE 3-DEHYDROGENASE"/>
    <property type="match status" value="1"/>
</dbReference>
<dbReference type="SMART" id="SM00829">
    <property type="entry name" value="PKS_ER"/>
    <property type="match status" value="1"/>
</dbReference>
<evidence type="ECO:0000313" key="7">
    <source>
        <dbReference type="Proteomes" id="UP000013782"/>
    </source>
</evidence>
<proteinExistence type="inferred from homology"/>
<dbReference type="GO" id="GO:0008270">
    <property type="term" value="F:zinc ion binding"/>
    <property type="evidence" value="ECO:0007669"/>
    <property type="project" value="InterPro"/>
</dbReference>
<dbReference type="InterPro" id="IPR050129">
    <property type="entry name" value="Zn_alcohol_dh"/>
</dbReference>
<dbReference type="STRING" id="160454.RV10_GL001312"/>
<dbReference type="InterPro" id="IPR002328">
    <property type="entry name" value="ADH_Zn_CS"/>
</dbReference>
<dbReference type="Proteomes" id="UP000013782">
    <property type="component" value="Unassembled WGS sequence"/>
</dbReference>
<name>R2QGD9_9ENTE</name>
<dbReference type="GO" id="GO:0016491">
    <property type="term" value="F:oxidoreductase activity"/>
    <property type="evidence" value="ECO:0007669"/>
    <property type="project" value="UniProtKB-KW"/>
</dbReference>
<dbReference type="Pfam" id="PF00107">
    <property type="entry name" value="ADH_zinc_N"/>
    <property type="match status" value="1"/>
</dbReference>
<dbReference type="InterPro" id="IPR013154">
    <property type="entry name" value="ADH-like_N"/>
</dbReference>
<evidence type="ECO:0000256" key="4">
    <source>
        <dbReference type="RuleBase" id="RU361277"/>
    </source>
</evidence>
<dbReference type="SUPFAM" id="SSF50129">
    <property type="entry name" value="GroES-like"/>
    <property type="match status" value="1"/>
</dbReference>
<dbReference type="InterPro" id="IPR011032">
    <property type="entry name" value="GroES-like_sf"/>
</dbReference>
<organism evidence="6 7">
    <name type="scientific">Enterococcus pallens ATCC BAA-351</name>
    <dbReference type="NCBI Taxonomy" id="1158607"/>
    <lineage>
        <taxon>Bacteria</taxon>
        <taxon>Bacillati</taxon>
        <taxon>Bacillota</taxon>
        <taxon>Bacilli</taxon>
        <taxon>Lactobacillales</taxon>
        <taxon>Enterococcaceae</taxon>
        <taxon>Enterococcus</taxon>
    </lineage>
</organism>
<sequence>MKALKLYGVQDLRYEEAEKPTLQTPNDVIVKVKAAGICGSDISRYRLLGPYIEGMVWGHEFSGEVVEVGNQVSDLKIGDRVAGCPVVFDGVDYYYRKGEYNRSAHNNAIGAKQPGCFAEYICLPSENFVKIDDAISFDSAALIEPSTVVLHGLFQTKLQPGDSVVVVGAGGSIGLLAIQWAKIYGASKVIAVDIDDEKLALSKLSGADVIVNSLNEDVEKRVEEETKNLKANLVIEAAGNPTTASQVYAYATKGGEVLFLGIPYGDVKIKRYYFEKILRSELRVIGSWSNVSAPFPGKEWDTSVTFFANGKINTENIITHRKPLSAGPEMMDKLLERKELYGKVILNP</sequence>
<dbReference type="AlphaFoldDB" id="R2QGD9"/>
<evidence type="ECO:0000313" key="6">
    <source>
        <dbReference type="EMBL" id="EOH95577.1"/>
    </source>
</evidence>
<dbReference type="Gene3D" id="3.40.50.720">
    <property type="entry name" value="NAD(P)-binding Rossmann-like Domain"/>
    <property type="match status" value="1"/>
</dbReference>
<accession>R2QGD9</accession>
<gene>
    <name evidence="6" type="ORF">UAU_01539</name>
</gene>
<dbReference type="EMBL" id="AJAQ01000011">
    <property type="protein sequence ID" value="EOH95577.1"/>
    <property type="molecule type" value="Genomic_DNA"/>
</dbReference>
<keyword evidence="3" id="KW-0560">Oxidoreductase</keyword>
<dbReference type="OrthoDB" id="9770238at2"/>
<dbReference type="Gene3D" id="3.90.180.10">
    <property type="entry name" value="Medium-chain alcohol dehydrogenases, catalytic domain"/>
    <property type="match status" value="1"/>
</dbReference>
<keyword evidence="7" id="KW-1185">Reference proteome</keyword>
<dbReference type="eggNOG" id="COG1063">
    <property type="taxonomic scope" value="Bacteria"/>
</dbReference>